<keyword evidence="6" id="KW-0378">Hydrolase</keyword>
<dbReference type="PRINTS" id="PR00481">
    <property type="entry name" value="LAMNOPPTDASE"/>
</dbReference>
<dbReference type="GO" id="GO:0070006">
    <property type="term" value="F:metalloaminopeptidase activity"/>
    <property type="evidence" value="ECO:0007669"/>
    <property type="project" value="InterPro"/>
</dbReference>
<dbReference type="GO" id="GO:0030145">
    <property type="term" value="F:manganese ion binding"/>
    <property type="evidence" value="ECO:0007669"/>
    <property type="project" value="InterPro"/>
</dbReference>
<dbReference type="Pfam" id="PF00883">
    <property type="entry name" value="Peptidase_M17"/>
    <property type="match status" value="1"/>
</dbReference>
<comment type="catalytic activity">
    <reaction evidence="2">
        <text>Release of N-terminal proline from a peptide.</text>
        <dbReference type="EC" id="3.4.11.5"/>
    </reaction>
</comment>
<dbReference type="PANTHER" id="PTHR11963:SF23">
    <property type="entry name" value="CYTOSOL AMINOPEPTIDASE"/>
    <property type="match status" value="1"/>
</dbReference>
<dbReference type="PANTHER" id="PTHR11963">
    <property type="entry name" value="LEUCINE AMINOPEPTIDASE-RELATED"/>
    <property type="match status" value="1"/>
</dbReference>
<evidence type="ECO:0000256" key="1">
    <source>
        <dbReference type="ARBA" id="ARBA00000135"/>
    </source>
</evidence>
<dbReference type="Pfam" id="PF02789">
    <property type="entry name" value="Peptidase_M17_N"/>
    <property type="match status" value="1"/>
</dbReference>
<dbReference type="GO" id="GO:0006508">
    <property type="term" value="P:proteolysis"/>
    <property type="evidence" value="ECO:0007669"/>
    <property type="project" value="UniProtKB-KW"/>
</dbReference>
<organism evidence="8 9">
    <name type="scientific">Rhizoctonia solani</name>
    <dbReference type="NCBI Taxonomy" id="456999"/>
    <lineage>
        <taxon>Eukaryota</taxon>
        <taxon>Fungi</taxon>
        <taxon>Dikarya</taxon>
        <taxon>Basidiomycota</taxon>
        <taxon>Agaricomycotina</taxon>
        <taxon>Agaricomycetes</taxon>
        <taxon>Cantharellales</taxon>
        <taxon>Ceratobasidiaceae</taxon>
        <taxon>Rhizoctonia</taxon>
    </lineage>
</organism>
<dbReference type="PROSITE" id="PS00631">
    <property type="entry name" value="CYTOSOL_AP"/>
    <property type="match status" value="1"/>
</dbReference>
<dbReference type="SUPFAM" id="SSF52949">
    <property type="entry name" value="Macro domain-like"/>
    <property type="match status" value="1"/>
</dbReference>
<dbReference type="InterPro" id="IPR000819">
    <property type="entry name" value="Peptidase_M17_C"/>
</dbReference>
<evidence type="ECO:0000256" key="6">
    <source>
        <dbReference type="ARBA" id="ARBA00022801"/>
    </source>
</evidence>
<reference evidence="8" key="1">
    <citation type="submission" date="2021-01" db="EMBL/GenBank/DDBJ databases">
        <authorList>
            <person name="Kaushik A."/>
        </authorList>
    </citation>
    <scope>NUCLEOTIDE SEQUENCE</scope>
    <source>
        <strain evidence="8">AG3-T5</strain>
    </source>
</reference>
<dbReference type="Gene3D" id="3.40.220.10">
    <property type="entry name" value="Leucine Aminopeptidase, subunit E, domain 1"/>
    <property type="match status" value="1"/>
</dbReference>
<dbReference type="InterPro" id="IPR008283">
    <property type="entry name" value="Peptidase_M17_N"/>
</dbReference>
<comment type="similarity">
    <text evidence="3">Belongs to the peptidase M17 family.</text>
</comment>
<evidence type="ECO:0000313" key="9">
    <source>
        <dbReference type="Proteomes" id="UP000663841"/>
    </source>
</evidence>
<dbReference type="AlphaFoldDB" id="A0A8H3GZD7"/>
<dbReference type="HAMAP" id="MF_00181">
    <property type="entry name" value="Cytosol_peptidase_M17"/>
    <property type="match status" value="1"/>
</dbReference>
<dbReference type="SUPFAM" id="SSF53187">
    <property type="entry name" value="Zn-dependent exopeptidases"/>
    <property type="match status" value="1"/>
</dbReference>
<protein>
    <recommendedName>
        <fullName evidence="7">Cytosol aminopeptidase domain-containing protein</fullName>
    </recommendedName>
</protein>
<dbReference type="InterPro" id="IPR023042">
    <property type="entry name" value="Peptidase_M17_leu_NH2_pept"/>
</dbReference>
<keyword evidence="5" id="KW-0645">Protease</keyword>
<dbReference type="EMBL" id="CAJMWW010000514">
    <property type="protein sequence ID" value="CAE6472926.1"/>
    <property type="molecule type" value="Genomic_DNA"/>
</dbReference>
<accession>A0A8H3GZD7</accession>
<evidence type="ECO:0000256" key="5">
    <source>
        <dbReference type="ARBA" id="ARBA00022670"/>
    </source>
</evidence>
<evidence type="ECO:0000259" key="7">
    <source>
        <dbReference type="PROSITE" id="PS00631"/>
    </source>
</evidence>
<dbReference type="Gene3D" id="3.40.630.10">
    <property type="entry name" value="Zn peptidases"/>
    <property type="match status" value="1"/>
</dbReference>
<dbReference type="GO" id="GO:0005737">
    <property type="term" value="C:cytoplasm"/>
    <property type="evidence" value="ECO:0007669"/>
    <property type="project" value="InterPro"/>
</dbReference>
<comment type="catalytic activity">
    <reaction evidence="1">
        <text>Release of an N-terminal amino acid, Xaa-|-Yaa-, in which Xaa is preferably Leu, but may be other amino acids including Pro although not Arg or Lys, and Yaa may be Pro. Amino acid amides and methyl esters are also readily hydrolyzed, but rates on arylamides are exceedingly low.</text>
        <dbReference type="EC" id="3.4.11.1"/>
    </reaction>
</comment>
<dbReference type="Proteomes" id="UP000663841">
    <property type="component" value="Unassembled WGS sequence"/>
</dbReference>
<keyword evidence="4" id="KW-0031">Aminopeptidase</keyword>
<dbReference type="InterPro" id="IPR011356">
    <property type="entry name" value="Leucine_aapep/pepB"/>
</dbReference>
<feature type="domain" description="Cytosol aminopeptidase" evidence="7">
    <location>
        <begin position="340"/>
        <end position="347"/>
    </location>
</feature>
<proteinExistence type="inferred from homology"/>
<sequence length="1177" mass="131516">MFRLLPRAPPAAYNLAIRTLTLRRTMTHDAYLVPIDPKAPSSGVLPSIPDLWQGSRPKDKAGETRLFYNVDNEGRLAAAVSLGTGSKANAPEALRRAVGTGIKKLRDAGATSVLVEANSDLHAAAVGTHLALFKYNHLKTAEKDVVPAVTVNPPPNATSTGELGWETGVIYAYAQNLSRELMETPANLLTPTLFTERIKKEFEGLDKVEIKVRDKAWAEEKGMRTFLSVAKGSSEPCKFLEIHYKGAPDANAQPVVFVGKGITFDSGGISIKPSANMKLMRGDMGGAAAVSSATLAIAKLKLPINVVTLVALTENMPGPAANKPGDVIYAMNGKSVEVDNTDAEGRLILSDTLWYGSTEFNPHTVVDCATLTGAMDVALGTIYTGVFSTSDTLWNELNAAGQAEHDRFWRMPLDEAYGPQIYSSNADLCNTGGKSAGSCTAALFLKSFVKGIASEDDEGEGAVRWAHVDMAGTMDAPRGDAYQEKGMTGRPICVTTTPLCNDLVLAIQIQELELAADHLHHDSHYNFIFFSMIYSAPWELIPPPRLDREQADKTKGMWAYRYNGHFFRSYVPGLADIYHTGRYLAGRIPRDDEKREEWIKQIIALIGNELLWRAERGIPVSEPVLPDFDGTRPISRTSVLDIALDHPVDDRNQIAFMDILPDYDLGWLRPFTVVDWTYVIDLEDHAFTVNGILHFSFDRMPQDISECLVHPSTNSACYTMTPHAEIFHSTFVQRWPPSLRTPPEELIVSYNLISPIMTNLEDWHIRTWEELNAAESLSIHLVATILRDQTTQIRNPDMLDERRMFAYCQWQLITAAAPAAVHLLPSLILDYSRGFNPHIEIGLGPENTNSWWYVGRAGDGDWKPPPPMWFRGCLIGLCHRLDTAEFAKAEIYRMIQTLKTSHCNEAIGLLFDGRNVVGVALSSTHVRHSPVLPMYNHQLRLMDGFRLMMHLLSPCILTEKVPWHSSSSPTRSTLSLPMEIVLRIIQLVDRDTYSVLSRVSYTFCALYFTYPRLGNFILLQPTQGGAFHAFDTAYQQRCRVYLNRCMTNPYCSGFRFYHRQPKLGPTFFTPQEYEAAQREFMSTATYLRNPRVQNIWSKRITNTVHLGLRVLDEYVPCFDEPLIPKDFEVSMQVALGAWTMEVMDDTEDIEAHPAISAGFDYGSYCEPISPDDLVQNR</sequence>
<dbReference type="CDD" id="cd00433">
    <property type="entry name" value="Peptidase_M17"/>
    <property type="match status" value="1"/>
</dbReference>
<evidence type="ECO:0000256" key="2">
    <source>
        <dbReference type="ARBA" id="ARBA00001585"/>
    </source>
</evidence>
<evidence type="ECO:0000256" key="3">
    <source>
        <dbReference type="ARBA" id="ARBA00009528"/>
    </source>
</evidence>
<evidence type="ECO:0000313" key="8">
    <source>
        <dbReference type="EMBL" id="CAE6472926.1"/>
    </source>
</evidence>
<evidence type="ECO:0000256" key="4">
    <source>
        <dbReference type="ARBA" id="ARBA00022438"/>
    </source>
</evidence>
<dbReference type="InterPro" id="IPR043472">
    <property type="entry name" value="Macro_dom-like"/>
</dbReference>
<gene>
    <name evidence="8" type="ORF">RDB_LOCUS182250</name>
</gene>
<comment type="caution">
    <text evidence="8">The sequence shown here is derived from an EMBL/GenBank/DDBJ whole genome shotgun (WGS) entry which is preliminary data.</text>
</comment>
<name>A0A8H3GZD7_9AGAM</name>